<dbReference type="RefSeq" id="WP_060931021.1">
    <property type="nucleotide sequence ID" value="NZ_KQ959812.1"/>
</dbReference>
<evidence type="ECO:0000313" key="1">
    <source>
        <dbReference type="EMBL" id="KXB58173.1"/>
    </source>
</evidence>
<gene>
    <name evidence="1" type="ORF">HMPREF1866_01212</name>
</gene>
<sequence length="85" mass="9951">MDIQTLENKVDTTPDGRDSIQRLKVFCDLEILAEDQSKQQKADRVFFQGKWFECQTSRLSENTPLRHYTATFVQCLDEEEHIVEG</sequence>
<protein>
    <submittedName>
        <fullName evidence="1">Uncharacterized protein</fullName>
    </submittedName>
</protein>
<comment type="caution">
    <text evidence="1">The sequence shown here is derived from an EMBL/GenBank/DDBJ whole genome shotgun (WGS) entry which is preliminary data.</text>
</comment>
<dbReference type="Proteomes" id="UP000070394">
    <property type="component" value="Unassembled WGS sequence"/>
</dbReference>
<dbReference type="STRING" id="467210.HMPREF1866_01212"/>
<proteinExistence type="predicted"/>
<organism evidence="1 2">
    <name type="scientific">Lachnoanaerobaculum saburreum</name>
    <dbReference type="NCBI Taxonomy" id="467210"/>
    <lineage>
        <taxon>Bacteria</taxon>
        <taxon>Bacillati</taxon>
        <taxon>Bacillota</taxon>
        <taxon>Clostridia</taxon>
        <taxon>Lachnospirales</taxon>
        <taxon>Lachnospiraceae</taxon>
        <taxon>Lachnoanaerobaculum</taxon>
    </lineage>
</organism>
<dbReference type="AlphaFoldDB" id="A0A133ZRX2"/>
<evidence type="ECO:0000313" key="2">
    <source>
        <dbReference type="Proteomes" id="UP000070394"/>
    </source>
</evidence>
<accession>A0A133ZRX2</accession>
<dbReference type="OrthoDB" id="1854409at2"/>
<dbReference type="EMBL" id="LSDA01000063">
    <property type="protein sequence ID" value="KXB58173.1"/>
    <property type="molecule type" value="Genomic_DNA"/>
</dbReference>
<name>A0A133ZRX2_9FIRM</name>
<reference evidence="2" key="1">
    <citation type="submission" date="2016-01" db="EMBL/GenBank/DDBJ databases">
        <authorList>
            <person name="Mitreva M."/>
            <person name="Pepin K.H."/>
            <person name="Mihindukulasuriya K.A."/>
            <person name="Fulton R."/>
            <person name="Fronick C."/>
            <person name="O'Laughlin M."/>
            <person name="Miner T."/>
            <person name="Herter B."/>
            <person name="Rosa B.A."/>
            <person name="Cordes M."/>
            <person name="Tomlinson C."/>
            <person name="Wollam A."/>
            <person name="Palsikar V.B."/>
            <person name="Mardis E.R."/>
            <person name="Wilson R.K."/>
        </authorList>
    </citation>
    <scope>NUCLEOTIDE SEQUENCE [LARGE SCALE GENOMIC DNA]</scope>
    <source>
        <strain evidence="2">DNF00896</strain>
    </source>
</reference>
<dbReference type="PATRIC" id="fig|467210.3.peg.1201"/>
<keyword evidence="2" id="KW-1185">Reference proteome</keyword>